<protein>
    <submittedName>
        <fullName evidence="2">Uncharacterized protein</fullName>
    </submittedName>
</protein>
<evidence type="ECO:0000313" key="2">
    <source>
        <dbReference type="EMBL" id="OUS11022.1"/>
    </source>
</evidence>
<dbReference type="EMBL" id="MAAX01000185">
    <property type="protein sequence ID" value="OUS11022.1"/>
    <property type="molecule type" value="Genomic_DNA"/>
</dbReference>
<feature type="transmembrane region" description="Helical" evidence="1">
    <location>
        <begin position="271"/>
        <end position="290"/>
    </location>
</feature>
<feature type="transmembrane region" description="Helical" evidence="1">
    <location>
        <begin position="341"/>
        <end position="358"/>
    </location>
</feature>
<keyword evidence="1" id="KW-0812">Transmembrane</keyword>
<dbReference type="AlphaFoldDB" id="A0A1Z8AL05"/>
<feature type="transmembrane region" description="Helical" evidence="1">
    <location>
        <begin position="302"/>
        <end position="321"/>
    </location>
</feature>
<accession>A0A1Z8AL05</accession>
<feature type="transmembrane region" description="Helical" evidence="1">
    <location>
        <begin position="96"/>
        <end position="115"/>
    </location>
</feature>
<feature type="transmembrane region" description="Helical" evidence="1">
    <location>
        <begin position="46"/>
        <end position="67"/>
    </location>
</feature>
<evidence type="ECO:0000313" key="3">
    <source>
        <dbReference type="Proteomes" id="UP000196102"/>
    </source>
</evidence>
<evidence type="ECO:0000256" key="1">
    <source>
        <dbReference type="SAM" id="Phobius"/>
    </source>
</evidence>
<comment type="caution">
    <text evidence="2">The sequence shown here is derived from an EMBL/GenBank/DDBJ whole genome shotgun (WGS) entry which is preliminary data.</text>
</comment>
<dbReference type="Pfam" id="PF13687">
    <property type="entry name" value="DUF4153"/>
    <property type="match status" value="1"/>
</dbReference>
<feature type="transmembrane region" description="Helical" evidence="1">
    <location>
        <begin position="135"/>
        <end position="154"/>
    </location>
</feature>
<keyword evidence="1" id="KW-0472">Membrane</keyword>
<feature type="transmembrane region" description="Helical" evidence="1">
    <location>
        <begin position="74"/>
        <end position="90"/>
    </location>
</feature>
<feature type="transmembrane region" description="Helical" evidence="1">
    <location>
        <begin position="229"/>
        <end position="251"/>
    </location>
</feature>
<feature type="transmembrane region" description="Helical" evidence="1">
    <location>
        <begin position="370"/>
        <end position="390"/>
    </location>
</feature>
<gene>
    <name evidence="2" type="ORF">A9Q93_11990</name>
</gene>
<feature type="transmembrane region" description="Helical" evidence="1">
    <location>
        <begin position="166"/>
        <end position="188"/>
    </location>
</feature>
<proteinExistence type="predicted"/>
<dbReference type="Proteomes" id="UP000196102">
    <property type="component" value="Unassembled WGS sequence"/>
</dbReference>
<reference evidence="3" key="1">
    <citation type="journal article" date="2017" name="Proc. Natl. Acad. Sci. U.S.A.">
        <title>Simulation of Deepwater Horizon oil plume reveals substrate specialization within a complex community of hydrocarbon-degraders.</title>
        <authorList>
            <person name="Hu P."/>
            <person name="Dubinsky E.A."/>
            <person name="Probst A.J."/>
            <person name="Wang J."/>
            <person name="Sieber C.M.K."/>
            <person name="Tom L.M."/>
            <person name="Gardinali P."/>
            <person name="Banfield J.F."/>
            <person name="Atlas R.M."/>
            <person name="Andersen G.L."/>
        </authorList>
    </citation>
    <scope>NUCLEOTIDE SEQUENCE [LARGE SCALE GENOMIC DNA]</scope>
</reference>
<dbReference type="InterPro" id="IPR025291">
    <property type="entry name" value="DUF4153"/>
</dbReference>
<sequence length="475" mass="54075">MKKTIIIIAGGIVFSTLFYAQNLGINALLYSLFLIVTLLINHKKLLFKKTIILSGIAMLASAAAICAHGSDWSIFMYFLSTFLFLGYIASSQSSIYVSWLNGIYTSLFGMFHSLFYQLEKEQKPDNVEKIDIAQVIKLVIIPVVLIVIFTLLYSSSNPIFNEVLEAIDFSFIDIFWLFTAAIGSLIMANIEKPQAIQELTKKDQETSNELQPKSLNDLQLQSVRNESQIGFISILCLNLLLVFVLITEVLFLTNLNTTQASVLSQAVHQGVYASIASIVIAIGIIAFIYRGDVNFLKNNQKLRALTYIWIILNALLVASIFTKNYLYIDEHGLTHKRIGVIVYLFLTIAGLITTYLKVNHRLNFVYLIRRNLVISYTTLAFYGLINWSAIITEHNIVEEKVSRTYLESLLPQNALVLKKYNLYDDYKSQTKSSIYHYDDYNEYDFINRNWQEFNWIAHQLKASNENISKATAAAK</sequence>
<organism evidence="2 3">
    <name type="scientific">Nonlabens dokdonensis</name>
    <dbReference type="NCBI Taxonomy" id="328515"/>
    <lineage>
        <taxon>Bacteria</taxon>
        <taxon>Pseudomonadati</taxon>
        <taxon>Bacteroidota</taxon>
        <taxon>Flavobacteriia</taxon>
        <taxon>Flavobacteriales</taxon>
        <taxon>Flavobacteriaceae</taxon>
        <taxon>Nonlabens</taxon>
    </lineage>
</organism>
<keyword evidence="1" id="KW-1133">Transmembrane helix</keyword>
<name>A0A1Z8AL05_9FLAO</name>
<feature type="transmembrane region" description="Helical" evidence="1">
    <location>
        <begin position="12"/>
        <end position="40"/>
    </location>
</feature>
<dbReference type="RefSeq" id="WP_303687683.1">
    <property type="nucleotide sequence ID" value="NZ_CAJXYO010000037.1"/>
</dbReference>